<organism evidence="1 2">
    <name type="scientific">Rhamnusium bicolor</name>
    <dbReference type="NCBI Taxonomy" id="1586634"/>
    <lineage>
        <taxon>Eukaryota</taxon>
        <taxon>Metazoa</taxon>
        <taxon>Ecdysozoa</taxon>
        <taxon>Arthropoda</taxon>
        <taxon>Hexapoda</taxon>
        <taxon>Insecta</taxon>
        <taxon>Pterygota</taxon>
        <taxon>Neoptera</taxon>
        <taxon>Endopterygota</taxon>
        <taxon>Coleoptera</taxon>
        <taxon>Polyphaga</taxon>
        <taxon>Cucujiformia</taxon>
        <taxon>Chrysomeloidea</taxon>
        <taxon>Cerambycidae</taxon>
        <taxon>Lepturinae</taxon>
        <taxon>Rhagiini</taxon>
        <taxon>Rhamnusium</taxon>
    </lineage>
</organism>
<dbReference type="EMBL" id="JANEYF010001283">
    <property type="protein sequence ID" value="KAJ8964968.1"/>
    <property type="molecule type" value="Genomic_DNA"/>
</dbReference>
<proteinExistence type="predicted"/>
<evidence type="ECO:0000313" key="2">
    <source>
        <dbReference type="Proteomes" id="UP001162156"/>
    </source>
</evidence>
<protein>
    <submittedName>
        <fullName evidence="1">Uncharacterized protein</fullName>
    </submittedName>
</protein>
<reference evidence="1" key="1">
    <citation type="journal article" date="2023" name="Insect Mol. Biol.">
        <title>Genome sequencing provides insights into the evolution of gene families encoding plant cell wall-degrading enzymes in longhorned beetles.</title>
        <authorList>
            <person name="Shin N.R."/>
            <person name="Okamura Y."/>
            <person name="Kirsch R."/>
            <person name="Pauchet Y."/>
        </authorList>
    </citation>
    <scope>NUCLEOTIDE SEQUENCE</scope>
    <source>
        <strain evidence="1">RBIC_L_NR</strain>
    </source>
</reference>
<accession>A0AAV8ZIX7</accession>
<evidence type="ECO:0000313" key="1">
    <source>
        <dbReference type="EMBL" id="KAJ8964968.1"/>
    </source>
</evidence>
<dbReference type="Proteomes" id="UP001162156">
    <property type="component" value="Unassembled WGS sequence"/>
</dbReference>
<sequence length="82" mass="9572">MKQKNCEEREAALNIRQNQIVNLTARLYTYRDLAGCSFLQFQRTTPSPRYTLSVPTLSPRKNTTKIGKHAFYNACKDYQKIK</sequence>
<gene>
    <name evidence="1" type="ORF">NQ314_004485</name>
</gene>
<comment type="caution">
    <text evidence="1">The sequence shown here is derived from an EMBL/GenBank/DDBJ whole genome shotgun (WGS) entry which is preliminary data.</text>
</comment>
<keyword evidence="2" id="KW-1185">Reference proteome</keyword>
<name>A0AAV8ZIX7_9CUCU</name>
<dbReference type="AlphaFoldDB" id="A0AAV8ZIX7"/>